<keyword evidence="4" id="KW-1185">Reference proteome</keyword>
<feature type="region of interest" description="Disordered" evidence="1">
    <location>
        <begin position="1"/>
        <end position="43"/>
    </location>
</feature>
<dbReference type="EMBL" id="CP022685">
    <property type="protein sequence ID" value="ATL30169.1"/>
    <property type="molecule type" value="Genomic_DNA"/>
</dbReference>
<name>A0A291QEN6_9ACTN</name>
<evidence type="ECO:0000313" key="3">
    <source>
        <dbReference type="EMBL" id="ATL30169.1"/>
    </source>
</evidence>
<sequence>MVRGMSNQFPPPPGPGQDPQSQPQSHPQHNPQLNPQAGLPTYTGPAQDPAGAYGYGYGPVPPQQMPGVVRAAQIVLWVLGGLVVLGTIGLIFTVNPETAGAALGVNLCLLVSAGMAFRYGTAGNGIRVTCIVLMSVQIAFALGGAASGNPAGLLPLLAAIAVVVLLSQGAAGAWFKRPRA</sequence>
<evidence type="ECO:0000256" key="1">
    <source>
        <dbReference type="SAM" id="MobiDB-lite"/>
    </source>
</evidence>
<feature type="transmembrane region" description="Helical" evidence="2">
    <location>
        <begin position="126"/>
        <end position="146"/>
    </location>
</feature>
<keyword evidence="2" id="KW-0472">Membrane</keyword>
<feature type="compositionally biased region" description="Low complexity" evidence="1">
    <location>
        <begin position="17"/>
        <end position="36"/>
    </location>
</feature>
<reference evidence="3 4" key="1">
    <citation type="submission" date="2017-08" db="EMBL/GenBank/DDBJ databases">
        <title>Complete Genome Sequence of Streptomyces formicae KY5, the formicamycin producer.</title>
        <authorList>
            <person name="Holmes N.A."/>
            <person name="Devine R."/>
            <person name="Qin Z."/>
            <person name="Seipke R.F."/>
            <person name="Wilkinson B."/>
            <person name="Hutchings M.I."/>
        </authorList>
    </citation>
    <scope>NUCLEOTIDE SEQUENCE [LARGE SCALE GENOMIC DNA]</scope>
    <source>
        <strain evidence="3 4">KY5</strain>
    </source>
</reference>
<dbReference type="Proteomes" id="UP000221011">
    <property type="component" value="Chromosome"/>
</dbReference>
<organism evidence="3 4">
    <name type="scientific">Streptomyces formicae</name>
    <dbReference type="NCBI Taxonomy" id="1616117"/>
    <lineage>
        <taxon>Bacteria</taxon>
        <taxon>Bacillati</taxon>
        <taxon>Actinomycetota</taxon>
        <taxon>Actinomycetes</taxon>
        <taxon>Kitasatosporales</taxon>
        <taxon>Streptomycetaceae</taxon>
        <taxon>Streptomyces</taxon>
    </lineage>
</organism>
<protein>
    <submittedName>
        <fullName evidence="3">Uncharacterized protein</fullName>
    </submittedName>
</protein>
<dbReference type="KEGG" id="sfk:KY5_5151"/>
<keyword evidence="2" id="KW-0812">Transmembrane</keyword>
<dbReference type="AlphaFoldDB" id="A0A291QEN6"/>
<feature type="transmembrane region" description="Helical" evidence="2">
    <location>
        <begin position="74"/>
        <end position="94"/>
    </location>
</feature>
<feature type="transmembrane region" description="Helical" evidence="2">
    <location>
        <begin position="100"/>
        <end position="119"/>
    </location>
</feature>
<accession>A0A291QEN6</accession>
<proteinExistence type="predicted"/>
<evidence type="ECO:0000313" key="4">
    <source>
        <dbReference type="Proteomes" id="UP000221011"/>
    </source>
</evidence>
<feature type="transmembrane region" description="Helical" evidence="2">
    <location>
        <begin position="152"/>
        <end position="175"/>
    </location>
</feature>
<gene>
    <name evidence="3" type="ORF">KY5_5151</name>
</gene>
<keyword evidence="2" id="KW-1133">Transmembrane helix</keyword>
<evidence type="ECO:0000256" key="2">
    <source>
        <dbReference type="SAM" id="Phobius"/>
    </source>
</evidence>